<proteinExistence type="predicted"/>
<evidence type="ECO:0000313" key="3">
    <source>
        <dbReference type="EMBL" id="MBU3875426.1"/>
    </source>
</evidence>
<dbReference type="PROSITE" id="PS50042">
    <property type="entry name" value="CNMP_BINDING_3"/>
    <property type="match status" value="1"/>
</dbReference>
<keyword evidence="4" id="KW-1185">Reference proteome</keyword>
<feature type="domain" description="Cyclic nucleotide-binding" evidence="1">
    <location>
        <begin position="27"/>
        <end position="129"/>
    </location>
</feature>
<dbReference type="CDD" id="cd00038">
    <property type="entry name" value="CAP_ED"/>
    <property type="match status" value="1"/>
</dbReference>
<dbReference type="InterPro" id="IPR000595">
    <property type="entry name" value="cNMP-bd_dom"/>
</dbReference>
<reference evidence="3 4" key="1">
    <citation type="submission" date="2021-06" db="EMBL/GenBank/DDBJ databases">
        <title>Faecalicatena sp. nov. isolated from porcine feces.</title>
        <authorList>
            <person name="Oh B.S."/>
            <person name="Lee J.H."/>
        </authorList>
    </citation>
    <scope>NUCLEOTIDE SEQUENCE [LARGE SCALE GENOMIC DNA]</scope>
    <source>
        <strain evidence="3 4">AGMB00832</strain>
    </source>
</reference>
<evidence type="ECO:0000259" key="2">
    <source>
        <dbReference type="PROSITE" id="PS51063"/>
    </source>
</evidence>
<protein>
    <submittedName>
        <fullName evidence="3">Crp/Fnr family transcriptional regulator</fullName>
    </submittedName>
</protein>
<dbReference type="Pfam" id="PF13545">
    <property type="entry name" value="HTH_Crp_2"/>
    <property type="match status" value="1"/>
</dbReference>
<evidence type="ECO:0000259" key="1">
    <source>
        <dbReference type="PROSITE" id="PS50042"/>
    </source>
</evidence>
<comment type="caution">
    <text evidence="3">The sequence shown here is derived from an EMBL/GenBank/DDBJ whole genome shotgun (WGS) entry which is preliminary data.</text>
</comment>
<feature type="domain" description="HTH crp-type" evidence="2">
    <location>
        <begin position="143"/>
        <end position="212"/>
    </location>
</feature>
<sequence length="225" mass="26465">MLIPRYYFSGEYTQLYDYFLSQPHSVRTFHKGDYIWKPDEYIQKTYFILSGICVTSATHEDGYQKILYFHSVGSVFPGFHQSNFKIEKSLTTTALSDMDTLEFSRDDFYRMFQENQKLSAIAFESYAKYINLLIYETAHQEYNNSFIKLCNLLYLFSQNSPSGSSNHIDLTQENIADILTLNRVNVAKSLSRLRDEGIIISHRKWIEISDLERLRDYCSHETLDI</sequence>
<dbReference type="InterPro" id="IPR012318">
    <property type="entry name" value="HTH_CRP"/>
</dbReference>
<dbReference type="EMBL" id="JABACJ020000004">
    <property type="protein sequence ID" value="MBU3875426.1"/>
    <property type="molecule type" value="Genomic_DNA"/>
</dbReference>
<dbReference type="PROSITE" id="PS51063">
    <property type="entry name" value="HTH_CRP_2"/>
    <property type="match status" value="1"/>
</dbReference>
<dbReference type="Proteomes" id="UP000723714">
    <property type="component" value="Unassembled WGS sequence"/>
</dbReference>
<organism evidence="3 4">
    <name type="scientific">Faecalicatena faecalis</name>
    <dbReference type="NCBI Taxonomy" id="2726362"/>
    <lineage>
        <taxon>Bacteria</taxon>
        <taxon>Bacillati</taxon>
        <taxon>Bacillota</taxon>
        <taxon>Clostridia</taxon>
        <taxon>Lachnospirales</taxon>
        <taxon>Lachnospiraceae</taxon>
        <taxon>Faecalicatena</taxon>
    </lineage>
</organism>
<dbReference type="Pfam" id="PF00027">
    <property type="entry name" value="cNMP_binding"/>
    <property type="match status" value="1"/>
</dbReference>
<dbReference type="SMART" id="SM00419">
    <property type="entry name" value="HTH_CRP"/>
    <property type="match status" value="1"/>
</dbReference>
<accession>A0ABS6D2L8</accession>
<gene>
    <name evidence="3" type="ORF">HGO97_006320</name>
</gene>
<evidence type="ECO:0000313" key="4">
    <source>
        <dbReference type="Proteomes" id="UP000723714"/>
    </source>
</evidence>
<name>A0ABS6D2L8_9FIRM</name>
<dbReference type="RefSeq" id="WP_216240432.1">
    <property type="nucleotide sequence ID" value="NZ_JABACJ020000004.1"/>
</dbReference>